<dbReference type="GO" id="GO:0008409">
    <property type="term" value="F:5'-3' exonuclease activity"/>
    <property type="evidence" value="ECO:0007669"/>
    <property type="project" value="InterPro"/>
</dbReference>
<organism evidence="2">
    <name type="scientific">Pyramimonas obovata</name>
    <dbReference type="NCBI Taxonomy" id="1411642"/>
    <lineage>
        <taxon>Eukaryota</taxon>
        <taxon>Viridiplantae</taxon>
        <taxon>Chlorophyta</taxon>
        <taxon>Pyramimonadophyceae</taxon>
        <taxon>Pyramimonadales</taxon>
        <taxon>Pyramimonadaceae</taxon>
        <taxon>Pyramimonas</taxon>
        <taxon>Pyramimonas incertae sedis</taxon>
    </lineage>
</organism>
<dbReference type="InterPro" id="IPR038838">
    <property type="entry name" value="TRIR"/>
</dbReference>
<reference evidence="2" key="1">
    <citation type="submission" date="2021-01" db="EMBL/GenBank/DDBJ databases">
        <authorList>
            <person name="Corre E."/>
            <person name="Pelletier E."/>
            <person name="Niang G."/>
            <person name="Scheremetjew M."/>
            <person name="Finn R."/>
            <person name="Kale V."/>
            <person name="Holt S."/>
            <person name="Cochrane G."/>
            <person name="Meng A."/>
            <person name="Brown T."/>
            <person name="Cohen L."/>
        </authorList>
    </citation>
    <scope>NUCLEOTIDE SEQUENCE</scope>
    <source>
        <strain evidence="2">CCMP722</strain>
    </source>
</reference>
<protein>
    <submittedName>
        <fullName evidence="2">Uncharacterized protein</fullName>
    </submittedName>
</protein>
<sequence length="153" mass="16436">MAGKAEEEGKAQDLPSVNVIPSDGSFMENFLKEQEEQKQRERSQEKASTVEEEGGSNAKSKDDPSTSKNDTGNAKPLPDEGKAKPVIIPKKTGILLRNKPIVAVRPKSDGSASTGKRQKNEDASSGSAYLEAMKKFKSQACTDDAASSRPLLK</sequence>
<evidence type="ECO:0000256" key="1">
    <source>
        <dbReference type="SAM" id="MobiDB-lite"/>
    </source>
</evidence>
<proteinExistence type="predicted"/>
<dbReference type="PANTHER" id="PTHR34753:SF1">
    <property type="entry name" value="TELOMERASE RNA COMPONENT INTERACTING RNASE"/>
    <property type="match status" value="1"/>
</dbReference>
<feature type="compositionally biased region" description="Basic and acidic residues" evidence="1">
    <location>
        <begin position="30"/>
        <end position="49"/>
    </location>
</feature>
<dbReference type="EMBL" id="HBFA01011352">
    <property type="protein sequence ID" value="CAD8659549.1"/>
    <property type="molecule type" value="Transcribed_RNA"/>
</dbReference>
<feature type="region of interest" description="Disordered" evidence="1">
    <location>
        <begin position="1"/>
        <end position="126"/>
    </location>
</feature>
<accession>A0A7S0N7W3</accession>
<evidence type="ECO:0000313" key="2">
    <source>
        <dbReference type="EMBL" id="CAD8659549.1"/>
    </source>
</evidence>
<dbReference type="AlphaFoldDB" id="A0A7S0N7W3"/>
<feature type="compositionally biased region" description="Basic and acidic residues" evidence="1">
    <location>
        <begin position="1"/>
        <end position="11"/>
    </location>
</feature>
<name>A0A7S0N7W3_9CHLO</name>
<dbReference type="PANTHER" id="PTHR34753">
    <property type="entry name" value="TELOMERASE RNA COMPONENT INTERACTING RNASE"/>
    <property type="match status" value="1"/>
</dbReference>
<dbReference type="GO" id="GO:0008408">
    <property type="term" value="F:3'-5' exonuclease activity"/>
    <property type="evidence" value="ECO:0007669"/>
    <property type="project" value="InterPro"/>
</dbReference>
<gene>
    <name evidence="2" type="ORF">POBO1169_LOCUS5925</name>
</gene>